<dbReference type="AlphaFoldDB" id="A0AAD3SKQ8"/>
<evidence type="ECO:0000313" key="3">
    <source>
        <dbReference type="Proteomes" id="UP001279734"/>
    </source>
</evidence>
<reference evidence="2" key="1">
    <citation type="submission" date="2023-05" db="EMBL/GenBank/DDBJ databases">
        <title>Nepenthes gracilis genome sequencing.</title>
        <authorList>
            <person name="Fukushima K."/>
        </authorList>
    </citation>
    <scope>NUCLEOTIDE SEQUENCE</scope>
    <source>
        <strain evidence="2">SING2019-196</strain>
    </source>
</reference>
<evidence type="ECO:0000313" key="2">
    <source>
        <dbReference type="EMBL" id="GMH12998.1"/>
    </source>
</evidence>
<dbReference type="EMBL" id="BSYO01000012">
    <property type="protein sequence ID" value="GMH12998.1"/>
    <property type="molecule type" value="Genomic_DNA"/>
</dbReference>
<name>A0AAD3SKQ8_NEPGR</name>
<proteinExistence type="predicted"/>
<dbReference type="Proteomes" id="UP001279734">
    <property type="component" value="Unassembled WGS sequence"/>
</dbReference>
<feature type="compositionally biased region" description="Basic and acidic residues" evidence="1">
    <location>
        <begin position="21"/>
        <end position="30"/>
    </location>
</feature>
<gene>
    <name evidence="2" type="ORF">Nepgr_014839</name>
</gene>
<comment type="caution">
    <text evidence="2">The sequence shown here is derived from an EMBL/GenBank/DDBJ whole genome shotgun (WGS) entry which is preliminary data.</text>
</comment>
<sequence length="118" mass="13500">MLHIINSENNMDSALINSEDLDQKTNEPKKKNYANQPPKEANIARIKLMQEGPIPTPKKGFRWHRISEQEVPNTSRQSKYAACHLQMGRNDHLAQEKIIWSITTEESLADNHPSRAGK</sequence>
<accession>A0AAD3SKQ8</accession>
<organism evidence="2 3">
    <name type="scientific">Nepenthes gracilis</name>
    <name type="common">Slender pitcher plant</name>
    <dbReference type="NCBI Taxonomy" id="150966"/>
    <lineage>
        <taxon>Eukaryota</taxon>
        <taxon>Viridiplantae</taxon>
        <taxon>Streptophyta</taxon>
        <taxon>Embryophyta</taxon>
        <taxon>Tracheophyta</taxon>
        <taxon>Spermatophyta</taxon>
        <taxon>Magnoliopsida</taxon>
        <taxon>eudicotyledons</taxon>
        <taxon>Gunneridae</taxon>
        <taxon>Pentapetalae</taxon>
        <taxon>Caryophyllales</taxon>
        <taxon>Nepenthaceae</taxon>
        <taxon>Nepenthes</taxon>
    </lineage>
</organism>
<keyword evidence="3" id="KW-1185">Reference proteome</keyword>
<evidence type="ECO:0000256" key="1">
    <source>
        <dbReference type="SAM" id="MobiDB-lite"/>
    </source>
</evidence>
<feature type="region of interest" description="Disordered" evidence="1">
    <location>
        <begin position="8"/>
        <end position="38"/>
    </location>
</feature>
<protein>
    <submittedName>
        <fullName evidence="2">Uncharacterized protein</fullName>
    </submittedName>
</protein>